<evidence type="ECO:0000313" key="2">
    <source>
        <dbReference type="EMBL" id="KAB0803815.1"/>
    </source>
</evidence>
<dbReference type="Gene3D" id="3.30.420.10">
    <property type="entry name" value="Ribonuclease H-like superfamily/Ribonuclease H"/>
    <property type="match status" value="1"/>
</dbReference>
<dbReference type="InParanoid" id="A0A5N4B2J7"/>
<dbReference type="AlphaFoldDB" id="A0A5N4B2J7"/>
<name>A0A5N4B2J7_PHOPY</name>
<protein>
    <recommendedName>
        <fullName evidence="1">DDE-1 domain-containing protein</fullName>
    </recommendedName>
</protein>
<dbReference type="InterPro" id="IPR050863">
    <property type="entry name" value="CenT-Element_Derived"/>
</dbReference>
<dbReference type="Proteomes" id="UP000327044">
    <property type="component" value="Unassembled WGS sequence"/>
</dbReference>
<proteinExistence type="predicted"/>
<reference evidence="2 3" key="1">
    <citation type="journal article" date="2018" name="Elife">
        <title>Firefly genomes illuminate parallel origins of bioluminescence in beetles.</title>
        <authorList>
            <person name="Fallon T.R."/>
            <person name="Lower S.E."/>
            <person name="Chang C.H."/>
            <person name="Bessho-Uehara M."/>
            <person name="Martin G.J."/>
            <person name="Bewick A.J."/>
            <person name="Behringer M."/>
            <person name="Debat H.J."/>
            <person name="Wong I."/>
            <person name="Day J.C."/>
            <person name="Suvorov A."/>
            <person name="Silva C.J."/>
            <person name="Stanger-Hall K.F."/>
            <person name="Hall D.W."/>
            <person name="Schmitz R.J."/>
            <person name="Nelson D.R."/>
            <person name="Lewis S.M."/>
            <person name="Shigenobu S."/>
            <person name="Bybee S.M."/>
            <person name="Larracuente A.M."/>
            <person name="Oba Y."/>
            <person name="Weng J.K."/>
        </authorList>
    </citation>
    <scope>NUCLEOTIDE SEQUENCE [LARGE SCALE GENOMIC DNA]</scope>
    <source>
        <strain evidence="2">1611_PpyrPB1</strain>
        <tissue evidence="2">Whole body</tissue>
    </source>
</reference>
<comment type="caution">
    <text evidence="2">The sequence shown here is derived from an EMBL/GenBank/DDBJ whole genome shotgun (WGS) entry which is preliminary data.</text>
</comment>
<dbReference type="EMBL" id="VVIM01000001">
    <property type="protein sequence ID" value="KAB0803815.1"/>
    <property type="molecule type" value="Genomic_DNA"/>
</dbReference>
<dbReference type="InterPro" id="IPR036397">
    <property type="entry name" value="RNaseH_sf"/>
</dbReference>
<feature type="domain" description="DDE-1" evidence="1">
    <location>
        <begin position="256"/>
        <end position="389"/>
    </location>
</feature>
<dbReference type="OrthoDB" id="7383979at2759"/>
<dbReference type="PANTHER" id="PTHR19303:SF74">
    <property type="entry name" value="POGO TRANSPOSABLE ELEMENT WITH KRAB DOMAIN"/>
    <property type="match status" value="1"/>
</dbReference>
<dbReference type="GO" id="GO:0003677">
    <property type="term" value="F:DNA binding"/>
    <property type="evidence" value="ECO:0007669"/>
    <property type="project" value="TreeGrafter"/>
</dbReference>
<dbReference type="InterPro" id="IPR011011">
    <property type="entry name" value="Znf_FYVE_PHD"/>
</dbReference>
<dbReference type="SUPFAM" id="SSF57903">
    <property type="entry name" value="FYVE/PHD zinc finger"/>
    <property type="match status" value="1"/>
</dbReference>
<accession>A0A5N4B2J7</accession>
<keyword evidence="3" id="KW-1185">Reference proteome</keyword>
<dbReference type="PANTHER" id="PTHR19303">
    <property type="entry name" value="TRANSPOSON"/>
    <property type="match status" value="1"/>
</dbReference>
<dbReference type="Gene3D" id="3.30.40.10">
    <property type="entry name" value="Zinc/RING finger domain, C3HC4 (zinc finger)"/>
    <property type="match status" value="1"/>
</dbReference>
<dbReference type="GO" id="GO:0005634">
    <property type="term" value="C:nucleus"/>
    <property type="evidence" value="ECO:0007669"/>
    <property type="project" value="TreeGrafter"/>
</dbReference>
<dbReference type="InterPro" id="IPR013083">
    <property type="entry name" value="Znf_RING/FYVE/PHD"/>
</dbReference>
<dbReference type="Pfam" id="PF03184">
    <property type="entry name" value="DDE_1"/>
    <property type="match status" value="1"/>
</dbReference>
<organism evidence="2 3">
    <name type="scientific">Photinus pyralis</name>
    <name type="common">Common eastern firefly</name>
    <name type="synonym">Lampyris pyralis</name>
    <dbReference type="NCBI Taxonomy" id="7054"/>
    <lineage>
        <taxon>Eukaryota</taxon>
        <taxon>Metazoa</taxon>
        <taxon>Ecdysozoa</taxon>
        <taxon>Arthropoda</taxon>
        <taxon>Hexapoda</taxon>
        <taxon>Insecta</taxon>
        <taxon>Pterygota</taxon>
        <taxon>Neoptera</taxon>
        <taxon>Endopterygota</taxon>
        <taxon>Coleoptera</taxon>
        <taxon>Polyphaga</taxon>
        <taxon>Elateriformia</taxon>
        <taxon>Elateroidea</taxon>
        <taxon>Lampyridae</taxon>
        <taxon>Lampyrinae</taxon>
        <taxon>Photinus</taxon>
    </lineage>
</organism>
<sequence>MHFGDNCNKLGDVCNVLQLSPSIFGAWYRLLSNHACRVCHGPGLGKQKGGLPASTQLQQAASLVLEKSVSVREAARQLQICHVTVHRYIQKIKNGIEQPRVGYNSHNRILSPEDEHIFCDYIRNSSDLYFGLTPTDVRSLVYEFAIRKSVTVPEQWHVTKMGSRDWFSNFMNRNPTLSIRVPEATSHARAVNFNRVNVTKFFDNLSKVMDKYHFEAANIYNVDETGVTTVQKPSKIVSTKGTKQVGAVTSGERGTLVTLCVAVNAIGNAIPPMFIFPRKRFKPFFMTGAPTGSIGEANGSGWMDTDTFFTYIKHFAKYSKPSQENKILLLLDNHRSHLGLKTIDFCRDNGIVLLSFPPHTSHKLQPLDRSVYGPLKTYMNSAMDAWMKNHPGQTMGIYDLPGLVAEALPKATTPTNILSGFKVSGIFPFNRDVFQDYEFSPSLPTDTPLTTNLYNAAEIPQLVQTDPIPSTSRESDHIIGNKTPTKIDTHQIDALNNSKELLETIRPFPKVPLNLKKKVIRKKRSTAILTETPEKMALEEEASKLRKKNAEKVKRKVYKKKSVVSSSSDEDDAVCLYCLKPYSNDKRGEEWIQCQSCKSWCHSDCRDEEDSFFFYCINCRD</sequence>
<gene>
    <name evidence="2" type="ORF">PPYR_00785</name>
</gene>
<evidence type="ECO:0000259" key="1">
    <source>
        <dbReference type="Pfam" id="PF03184"/>
    </source>
</evidence>
<dbReference type="InterPro" id="IPR004875">
    <property type="entry name" value="DDE_SF_endonuclease_dom"/>
</dbReference>
<evidence type="ECO:0000313" key="3">
    <source>
        <dbReference type="Proteomes" id="UP000327044"/>
    </source>
</evidence>